<protein>
    <submittedName>
        <fullName evidence="2">Uncharacterized protein</fullName>
    </submittedName>
</protein>
<dbReference type="GeneID" id="18932488"/>
<feature type="compositionally biased region" description="Polar residues" evidence="1">
    <location>
        <begin position="170"/>
        <end position="183"/>
    </location>
</feature>
<proteinExistence type="predicted"/>
<name>F4SEN8_MELLP</name>
<feature type="region of interest" description="Disordered" evidence="1">
    <location>
        <begin position="94"/>
        <end position="124"/>
    </location>
</feature>
<evidence type="ECO:0000256" key="1">
    <source>
        <dbReference type="SAM" id="MobiDB-lite"/>
    </source>
</evidence>
<organism evidence="3">
    <name type="scientific">Melampsora larici-populina (strain 98AG31 / pathotype 3-4-7)</name>
    <name type="common">Poplar leaf rust fungus</name>
    <dbReference type="NCBI Taxonomy" id="747676"/>
    <lineage>
        <taxon>Eukaryota</taxon>
        <taxon>Fungi</taxon>
        <taxon>Dikarya</taxon>
        <taxon>Basidiomycota</taxon>
        <taxon>Pucciniomycotina</taxon>
        <taxon>Pucciniomycetes</taxon>
        <taxon>Pucciniales</taxon>
        <taxon>Melampsoraceae</taxon>
        <taxon>Melampsora</taxon>
    </lineage>
</organism>
<evidence type="ECO:0000313" key="2">
    <source>
        <dbReference type="EMBL" id="EGF96888.1"/>
    </source>
</evidence>
<feature type="region of interest" description="Disordered" evidence="1">
    <location>
        <begin position="156"/>
        <end position="195"/>
    </location>
</feature>
<sequence length="195" mass="21165">MAWDIAKNIDIITQPSDFSIVLSSETLPGQFDCLFVAFSQWKNGDQTAGLLAEAADRRTASYRANKTNKVPQSCEGAQLTKARAESAKSATKLATEQAKKDASQAKAAEKAARDQRKLEAEEQKKRMQVGAIALDHANPQALEKPPSAKLKRVAEDFLEGGPSRQLKGNPPTTTRPKHPTNTAKIDPRLCPQGSI</sequence>
<dbReference type="AlphaFoldDB" id="F4SEN8"/>
<dbReference type="HOGENOM" id="CLU_1421693_0_0_1"/>
<reference evidence="3" key="1">
    <citation type="journal article" date="2011" name="Proc. Natl. Acad. Sci. U.S.A.">
        <title>Obligate biotrophy features unraveled by the genomic analysis of rust fungi.</title>
        <authorList>
            <person name="Duplessis S."/>
            <person name="Cuomo C.A."/>
            <person name="Lin Y.-C."/>
            <person name="Aerts A."/>
            <person name="Tisserant E."/>
            <person name="Veneault-Fourrey C."/>
            <person name="Joly D.L."/>
            <person name="Hacquard S."/>
            <person name="Amselem J."/>
            <person name="Cantarel B.L."/>
            <person name="Chiu R."/>
            <person name="Coutinho P.M."/>
            <person name="Feau N."/>
            <person name="Field M."/>
            <person name="Frey P."/>
            <person name="Gelhaye E."/>
            <person name="Goldberg J."/>
            <person name="Grabherr M.G."/>
            <person name="Kodira C.D."/>
            <person name="Kohler A."/>
            <person name="Kuees U."/>
            <person name="Lindquist E.A."/>
            <person name="Lucas S.M."/>
            <person name="Mago R."/>
            <person name="Mauceli E."/>
            <person name="Morin E."/>
            <person name="Murat C."/>
            <person name="Pangilinan J.L."/>
            <person name="Park R."/>
            <person name="Pearson M."/>
            <person name="Quesneville H."/>
            <person name="Rouhier N."/>
            <person name="Sakthikumar S."/>
            <person name="Salamov A.A."/>
            <person name="Schmutz J."/>
            <person name="Selles B."/>
            <person name="Shapiro H."/>
            <person name="Tanguay P."/>
            <person name="Tuskan G.A."/>
            <person name="Henrissat B."/>
            <person name="Van de Peer Y."/>
            <person name="Rouze P."/>
            <person name="Ellis J.G."/>
            <person name="Dodds P.N."/>
            <person name="Schein J.E."/>
            <person name="Zhong S."/>
            <person name="Hamelin R.C."/>
            <person name="Grigoriev I.V."/>
            <person name="Szabo L.J."/>
            <person name="Martin F."/>
        </authorList>
    </citation>
    <scope>NUCLEOTIDE SEQUENCE [LARGE SCALE GENOMIC DNA]</scope>
    <source>
        <strain evidence="3">98AG31 / pathotype 3-4-7</strain>
    </source>
</reference>
<dbReference type="InParanoid" id="F4SEN8"/>
<dbReference type="VEuPathDB" id="FungiDB:MELLADRAFT_73764"/>
<gene>
    <name evidence="2" type="ORF">MELLADRAFT_73764</name>
</gene>
<dbReference type="KEGG" id="mlr:MELLADRAFT_73764"/>
<dbReference type="RefSeq" id="XP_007419842.1">
    <property type="nucleotide sequence ID" value="XM_007419780.1"/>
</dbReference>
<keyword evidence="3" id="KW-1185">Reference proteome</keyword>
<accession>F4SEN8</accession>
<dbReference type="EMBL" id="GL883536">
    <property type="protein sequence ID" value="EGF96888.1"/>
    <property type="molecule type" value="Genomic_DNA"/>
</dbReference>
<feature type="compositionally biased region" description="Basic and acidic residues" evidence="1">
    <location>
        <begin position="97"/>
        <end position="124"/>
    </location>
</feature>
<dbReference type="Proteomes" id="UP000001072">
    <property type="component" value="Unassembled WGS sequence"/>
</dbReference>
<evidence type="ECO:0000313" key="3">
    <source>
        <dbReference type="Proteomes" id="UP000001072"/>
    </source>
</evidence>